<protein>
    <submittedName>
        <fullName evidence="8">Iron complex outermembrane receptor protein</fullName>
    </submittedName>
</protein>
<dbReference type="InterPro" id="IPR012910">
    <property type="entry name" value="Plug_dom"/>
</dbReference>
<keyword evidence="2 4" id="KW-0472">Membrane</keyword>
<feature type="signal peptide" evidence="5">
    <location>
        <begin position="1"/>
        <end position="22"/>
    </location>
</feature>
<evidence type="ECO:0000259" key="7">
    <source>
        <dbReference type="Pfam" id="PF07715"/>
    </source>
</evidence>
<evidence type="ECO:0000259" key="6">
    <source>
        <dbReference type="Pfam" id="PF00593"/>
    </source>
</evidence>
<comment type="caution">
    <text evidence="8">The sequence shown here is derived from an EMBL/GenBank/DDBJ whole genome shotgun (WGS) entry which is preliminary data.</text>
</comment>
<sequence length="984" mass="104232">MSRTLAGLLLCGASALTAPAFAQQASGDAAVAPQEEEVDQAIIVTGTRIGGVAPVGSSLVQLGQEEMQGTGLTSTADMLNTVPSILRLGAGDNYAGGQAQQGNTLTAFTFGKSPNIRGLGPGATLSLVNSHRVPYEGANMNVFDGDNYPSQMIQRIDVVQDGGSALYGADAIAGTVNYILRRPETTLEVYGGYRKNDGQQGWYVTGIGGLKWGEGSAMEGGFIASYQHSYQDSFEASARPDLYNDDLSPYGGPPPSLYAAPGNVVVNGRYYAIPAGQDGTTIKLADLLSSPRYFNTWTGIEVIPRIKADRFALNAEQRLTDWLRLFGDALYVRREVAINGPNSSTSNRVTNFGQLPLIPNSNPFSPCNPSHYPGGVVTGPAELLAACQTGSLAVAYSTVYDIGSPRRTATTKTWSYGGGAELSLPYDWSLIVSAYAGTYDEPSLTTQSGGAPAPNFATFNFFCDPTAFACTDSATAQAILAGGRSLENYAKHDMQVYAASASGKLFTLPGGDLKLAVGYERYEGSLLVQNNFGGNNLNKRTVSSVFGELFIPIVGPDSNVPAIHRLELNISGRIDDYSDAGSTSNPRIGANWWPTDGLKLFGSWGTSFRAPGLADNDPFSQTGVIPGTVMGNQISSAICTGCQTLGMAAIYQAIGGANRNLSPETSETYSLGAEWTPRNIPGLIVSAKYWWLSYEGQVGAPAFAVGTVPAINQQIYNSQIIYNPTYFPTLAADNPVAFFGEFPTIDQGNPACAAAFGQAVNTQALFDAMINCYNSGGERGGLFGPPTAANRVLALVSGRRINAGKTLGKGIDFNVSYAFDSSIGSWNLGAVASYTMDWKVSPIPGAALVQEVNQLGFPLTWQGRGSVGWQQNFGFGRLFINGFVNYRNGYEIDAAQLPIGVPASYAKIDSYTTFDLTLGVDTGDALGWMPAKGLNLTFSIQNLFDTDPPLVVNQAGLAGSAIRFDPTYGSPLGRVFQVHLGKKF</sequence>
<dbReference type="Gene3D" id="2.40.170.20">
    <property type="entry name" value="TonB-dependent receptor, beta-barrel domain"/>
    <property type="match status" value="1"/>
</dbReference>
<dbReference type="PANTHER" id="PTHR47234:SF2">
    <property type="entry name" value="TONB-DEPENDENT RECEPTOR"/>
    <property type="match status" value="1"/>
</dbReference>
<organism evidence="8 9">
    <name type="scientific">Sphingobium lignivorans</name>
    <dbReference type="NCBI Taxonomy" id="2735886"/>
    <lineage>
        <taxon>Bacteria</taxon>
        <taxon>Pseudomonadati</taxon>
        <taxon>Pseudomonadota</taxon>
        <taxon>Alphaproteobacteria</taxon>
        <taxon>Sphingomonadales</taxon>
        <taxon>Sphingomonadaceae</taxon>
        <taxon>Sphingobium</taxon>
    </lineage>
</organism>
<dbReference type="Gene3D" id="2.170.130.10">
    <property type="entry name" value="TonB-dependent receptor, plug domain"/>
    <property type="match status" value="1"/>
</dbReference>
<accession>A0ABR6NJU0</accession>
<feature type="domain" description="TonB-dependent receptor plug" evidence="7">
    <location>
        <begin position="58"/>
        <end position="175"/>
    </location>
</feature>
<evidence type="ECO:0000256" key="2">
    <source>
        <dbReference type="ARBA" id="ARBA00023136"/>
    </source>
</evidence>
<comment type="subcellular location">
    <subcellularLocation>
        <location evidence="1 4">Cell outer membrane</location>
    </subcellularLocation>
</comment>
<feature type="domain" description="TonB-dependent receptor-like beta-barrel" evidence="6">
    <location>
        <begin position="406"/>
        <end position="943"/>
    </location>
</feature>
<keyword evidence="9" id="KW-1185">Reference proteome</keyword>
<dbReference type="Proteomes" id="UP001138540">
    <property type="component" value="Unassembled WGS sequence"/>
</dbReference>
<comment type="similarity">
    <text evidence="4">Belongs to the TonB-dependent receptor family.</text>
</comment>
<dbReference type="InterPro" id="IPR000531">
    <property type="entry name" value="Beta-barrel_TonB"/>
</dbReference>
<keyword evidence="3" id="KW-0998">Cell outer membrane</keyword>
<evidence type="ECO:0000313" key="8">
    <source>
        <dbReference type="EMBL" id="MBB5986917.1"/>
    </source>
</evidence>
<gene>
    <name evidence="8" type="ORF">HNP60_002891</name>
</gene>
<evidence type="ECO:0000256" key="4">
    <source>
        <dbReference type="RuleBase" id="RU003357"/>
    </source>
</evidence>
<keyword evidence="5" id="KW-0732">Signal</keyword>
<dbReference type="EMBL" id="JACHKA010000001">
    <property type="protein sequence ID" value="MBB5986917.1"/>
    <property type="molecule type" value="Genomic_DNA"/>
</dbReference>
<evidence type="ECO:0000256" key="5">
    <source>
        <dbReference type="SAM" id="SignalP"/>
    </source>
</evidence>
<keyword evidence="8" id="KW-0675">Receptor</keyword>
<dbReference type="Pfam" id="PF00593">
    <property type="entry name" value="TonB_dep_Rec_b-barrel"/>
    <property type="match status" value="1"/>
</dbReference>
<dbReference type="InterPro" id="IPR036942">
    <property type="entry name" value="Beta-barrel_TonB_sf"/>
</dbReference>
<evidence type="ECO:0000256" key="1">
    <source>
        <dbReference type="ARBA" id="ARBA00004442"/>
    </source>
</evidence>
<dbReference type="RefSeq" id="WP_184155002.1">
    <property type="nucleotide sequence ID" value="NZ_JACHKA010000001.1"/>
</dbReference>
<dbReference type="Pfam" id="PF07715">
    <property type="entry name" value="Plug"/>
    <property type="match status" value="1"/>
</dbReference>
<dbReference type="InterPro" id="IPR037066">
    <property type="entry name" value="Plug_dom_sf"/>
</dbReference>
<reference evidence="8 9" key="1">
    <citation type="submission" date="2020-08" db="EMBL/GenBank/DDBJ databases">
        <title>Exploring microbial biodiversity for novel pathways involved in the catabolism of aromatic compounds derived from lignin.</title>
        <authorList>
            <person name="Elkins J."/>
        </authorList>
    </citation>
    <scope>NUCLEOTIDE SEQUENCE [LARGE SCALE GENOMIC DNA]</scope>
    <source>
        <strain evidence="8 9">B1D3A</strain>
    </source>
</reference>
<name>A0ABR6NJU0_9SPHN</name>
<feature type="chain" id="PRO_5045950307" evidence="5">
    <location>
        <begin position="23"/>
        <end position="984"/>
    </location>
</feature>
<evidence type="ECO:0000256" key="3">
    <source>
        <dbReference type="ARBA" id="ARBA00023237"/>
    </source>
</evidence>
<proteinExistence type="inferred from homology"/>
<evidence type="ECO:0000313" key="9">
    <source>
        <dbReference type="Proteomes" id="UP001138540"/>
    </source>
</evidence>
<keyword evidence="4" id="KW-0798">TonB box</keyword>
<dbReference type="PANTHER" id="PTHR47234">
    <property type="match status" value="1"/>
</dbReference>
<dbReference type="SUPFAM" id="SSF56935">
    <property type="entry name" value="Porins"/>
    <property type="match status" value="1"/>
</dbReference>